<dbReference type="Proteomes" id="UP000522163">
    <property type="component" value="Unassembled WGS sequence"/>
</dbReference>
<accession>A0A7W9W302</accession>
<feature type="coiled-coil region" evidence="1">
    <location>
        <begin position="66"/>
        <end position="117"/>
    </location>
</feature>
<feature type="region of interest" description="Disordered" evidence="2">
    <location>
        <begin position="161"/>
        <end position="186"/>
    </location>
</feature>
<feature type="region of interest" description="Disordered" evidence="2">
    <location>
        <begin position="1"/>
        <end position="37"/>
    </location>
</feature>
<comment type="caution">
    <text evidence="3">The sequence shown here is derived from an EMBL/GenBank/DDBJ whole genome shotgun (WGS) entry which is preliminary data.</text>
</comment>
<gene>
    <name evidence="3" type="ORF">HNQ46_001812</name>
</gene>
<protein>
    <submittedName>
        <fullName evidence="3">Uncharacterized protein (UPF0305 family)</fullName>
    </submittedName>
</protein>
<dbReference type="AlphaFoldDB" id="A0A7W9W302"/>
<evidence type="ECO:0000256" key="1">
    <source>
        <dbReference type="SAM" id="Coils"/>
    </source>
</evidence>
<feature type="compositionally biased region" description="Basic and acidic residues" evidence="2">
    <location>
        <begin position="161"/>
        <end position="175"/>
    </location>
</feature>
<evidence type="ECO:0000256" key="2">
    <source>
        <dbReference type="SAM" id="MobiDB-lite"/>
    </source>
</evidence>
<keyword evidence="1" id="KW-0175">Coiled coil</keyword>
<dbReference type="EMBL" id="JACHHH010000009">
    <property type="protein sequence ID" value="MBB6041822.1"/>
    <property type="molecule type" value="Genomic_DNA"/>
</dbReference>
<evidence type="ECO:0000313" key="4">
    <source>
        <dbReference type="Proteomes" id="UP000522163"/>
    </source>
</evidence>
<dbReference type="RefSeq" id="WP_183684389.1">
    <property type="nucleotide sequence ID" value="NZ_JACHHH010000009.1"/>
</dbReference>
<proteinExistence type="predicted"/>
<organism evidence="3 4">
    <name type="scientific">Oribacterium sinus</name>
    <dbReference type="NCBI Taxonomy" id="237576"/>
    <lineage>
        <taxon>Bacteria</taxon>
        <taxon>Bacillati</taxon>
        <taxon>Bacillota</taxon>
        <taxon>Clostridia</taxon>
        <taxon>Lachnospirales</taxon>
        <taxon>Lachnospiraceae</taxon>
        <taxon>Oribacterium</taxon>
    </lineage>
</organism>
<name>A0A7W9W302_9FIRM</name>
<sequence length="224" mass="25194">MEIKAFPGGRGISKLHTGNKSVSKNEKTEVKAKEGSSVRKDSIQLSAEYEAFSQKAKGQEEDNDLADVLSDLLKDMEKDVKDINKQKDFQQEWASRLEELENAKKSGEEASKAFKDETDAFRIALLYGSGKAVSPKDLEFLKEKNPKAYVMAIAMRSLQKTVEEDKKKKSIRGEEKEEQGDNGMDAMKDAIQESFEKKKGLEAEGMDMAKMNMEEMNTGEMETE</sequence>
<evidence type="ECO:0000313" key="3">
    <source>
        <dbReference type="EMBL" id="MBB6041822.1"/>
    </source>
</evidence>
<reference evidence="3 4" key="1">
    <citation type="submission" date="2020-08" db="EMBL/GenBank/DDBJ databases">
        <title>Genomic Encyclopedia of Type Strains, Phase IV (KMG-IV): sequencing the most valuable type-strain genomes for metagenomic binning, comparative biology and taxonomic classification.</title>
        <authorList>
            <person name="Goeker M."/>
        </authorList>
    </citation>
    <scope>NUCLEOTIDE SEQUENCE [LARGE SCALE GENOMIC DNA]</scope>
    <source>
        <strain evidence="3 4">DSM 17245</strain>
    </source>
</reference>
<feature type="compositionally biased region" description="Basic and acidic residues" evidence="2">
    <location>
        <begin position="23"/>
        <end position="37"/>
    </location>
</feature>
<dbReference type="GeneID" id="85015344"/>